<organism evidence="1 2">
    <name type="scientific">Chondrus crispus</name>
    <name type="common">Carrageen Irish moss</name>
    <name type="synonym">Polymorpha crispa</name>
    <dbReference type="NCBI Taxonomy" id="2769"/>
    <lineage>
        <taxon>Eukaryota</taxon>
        <taxon>Rhodophyta</taxon>
        <taxon>Florideophyceae</taxon>
        <taxon>Rhodymeniophycidae</taxon>
        <taxon>Gigartinales</taxon>
        <taxon>Gigartinaceae</taxon>
        <taxon>Chondrus</taxon>
    </lineage>
</organism>
<evidence type="ECO:0000313" key="2">
    <source>
        <dbReference type="Proteomes" id="UP000012073"/>
    </source>
</evidence>
<keyword evidence="2" id="KW-1185">Reference proteome</keyword>
<dbReference type="Proteomes" id="UP000012073">
    <property type="component" value="Unassembled WGS sequence"/>
</dbReference>
<reference evidence="2" key="1">
    <citation type="journal article" date="2013" name="Proc. Natl. Acad. Sci. U.S.A.">
        <title>Genome structure and metabolic features in the red seaweed Chondrus crispus shed light on evolution of the Archaeplastida.</title>
        <authorList>
            <person name="Collen J."/>
            <person name="Porcel B."/>
            <person name="Carre W."/>
            <person name="Ball S.G."/>
            <person name="Chaparro C."/>
            <person name="Tonon T."/>
            <person name="Barbeyron T."/>
            <person name="Michel G."/>
            <person name="Noel B."/>
            <person name="Valentin K."/>
            <person name="Elias M."/>
            <person name="Artiguenave F."/>
            <person name="Arun A."/>
            <person name="Aury J.M."/>
            <person name="Barbosa-Neto J.F."/>
            <person name="Bothwell J.H."/>
            <person name="Bouget F.Y."/>
            <person name="Brillet L."/>
            <person name="Cabello-Hurtado F."/>
            <person name="Capella-Gutierrez S."/>
            <person name="Charrier B."/>
            <person name="Cladiere L."/>
            <person name="Cock J.M."/>
            <person name="Coelho S.M."/>
            <person name="Colleoni C."/>
            <person name="Czjzek M."/>
            <person name="Da Silva C."/>
            <person name="Delage L."/>
            <person name="Denoeud F."/>
            <person name="Deschamps P."/>
            <person name="Dittami S.M."/>
            <person name="Gabaldon T."/>
            <person name="Gachon C.M."/>
            <person name="Groisillier A."/>
            <person name="Herve C."/>
            <person name="Jabbari K."/>
            <person name="Katinka M."/>
            <person name="Kloareg B."/>
            <person name="Kowalczyk N."/>
            <person name="Labadie K."/>
            <person name="Leblanc C."/>
            <person name="Lopez P.J."/>
            <person name="McLachlan D.H."/>
            <person name="Meslet-Cladiere L."/>
            <person name="Moustafa A."/>
            <person name="Nehr Z."/>
            <person name="Nyvall Collen P."/>
            <person name="Panaud O."/>
            <person name="Partensky F."/>
            <person name="Poulain J."/>
            <person name="Rensing S.A."/>
            <person name="Rousvoal S."/>
            <person name="Samson G."/>
            <person name="Symeonidi A."/>
            <person name="Weissenbach J."/>
            <person name="Zambounis A."/>
            <person name="Wincker P."/>
            <person name="Boyen C."/>
        </authorList>
    </citation>
    <scope>NUCLEOTIDE SEQUENCE [LARGE SCALE GENOMIC DNA]</scope>
    <source>
        <strain evidence="2">cv. Stackhouse</strain>
    </source>
</reference>
<protein>
    <submittedName>
        <fullName evidence="1">Uncharacterized protein</fullName>
    </submittedName>
</protein>
<sequence>MRFLELHAYLAVELAFKPQRDAIKDLLAHKLCGGVLAIEFLDFVQIFVVVFAEDVLERGGRLADVYDPVEMGDETVGSEFAVNNVSGSVHLLGNRLMVLASVCKAGGERDATKRAYLLGWPELRAFEGVGNHERIPDAERIPHC</sequence>
<dbReference type="Gramene" id="CDF34620">
    <property type="protein sequence ID" value="CDF34620"/>
    <property type="gene ID" value="CHC_T00003270001"/>
</dbReference>
<accession>R7QAY1</accession>
<dbReference type="KEGG" id="ccp:CHC_T00003270001"/>
<dbReference type="GeneID" id="17322154"/>
<evidence type="ECO:0000313" key="1">
    <source>
        <dbReference type="EMBL" id="CDF34620.1"/>
    </source>
</evidence>
<name>R7QAY1_CHOCR</name>
<dbReference type="AlphaFoldDB" id="R7QAY1"/>
<dbReference type="RefSeq" id="XP_005714439.1">
    <property type="nucleotide sequence ID" value="XM_005714382.1"/>
</dbReference>
<dbReference type="EMBL" id="HG001703">
    <property type="protein sequence ID" value="CDF34620.1"/>
    <property type="molecule type" value="Genomic_DNA"/>
</dbReference>
<proteinExistence type="predicted"/>
<gene>
    <name evidence="1" type="ORF">CHC_T00003270001</name>
</gene>